<protein>
    <submittedName>
        <fullName evidence="1">Type VI secretion system baseplate subunit TssK</fullName>
    </submittedName>
</protein>
<dbReference type="InterPro" id="IPR010263">
    <property type="entry name" value="T6SS_TssK"/>
</dbReference>
<organism evidence="1 2">
    <name type="scientific">Pseudoduganella rivuli</name>
    <dbReference type="NCBI Taxonomy" id="2666085"/>
    <lineage>
        <taxon>Bacteria</taxon>
        <taxon>Pseudomonadati</taxon>
        <taxon>Pseudomonadota</taxon>
        <taxon>Betaproteobacteria</taxon>
        <taxon>Burkholderiales</taxon>
        <taxon>Oxalobacteraceae</taxon>
        <taxon>Telluria group</taxon>
        <taxon>Pseudoduganella</taxon>
    </lineage>
</organism>
<accession>A0A7X2IRD7</accession>
<dbReference type="PANTHER" id="PTHR35566:SF1">
    <property type="entry name" value="TYPE VI SECRETION SYSTEM BASEPLATE COMPONENT TSSK1"/>
    <property type="match status" value="1"/>
</dbReference>
<sequence length="455" mass="49644">MSLPLKVLWTEGLMLGPLHLQQQDRYHEARAQRMAAMLQPHLWGIRDVRWNDESLRNGVLQAEVLSLVFPDGECYDAPGADALPPALDLDQLAQDEQACTICALLPALHAHGGNVQANGAAAAVRYARHERETLDLYEGAPSEQIAYLRKAVRLAPQADRDSNGAVALPVIRIRRLATGGFEADPAFIPPAVTVSATGLQRMLEGLVDKLQAKVDALHERHRQPAKDVVSFHSGDITSYLMLNAISTCGAALVHCARHGQHHPESLFERMTTLAGGLMSFSTRYALADLPAYRHADAGPGFARLAAMIRDLADTVLSSRYFTIPLPPDPDRPGRYRTRIDPAQVDRATALCLAVSADMPALELVAAVPLRFKCGAPDDVERMVGMALPGIPLTHMAQVPHDVPIRPNTYYFTFDHRNTLYDTMLKAQALALYAPDGMKALKVDLFALKGEAGELG</sequence>
<dbReference type="NCBIfam" id="TIGR03353">
    <property type="entry name" value="VI_chp_4"/>
    <property type="match status" value="1"/>
</dbReference>
<dbReference type="Proteomes" id="UP000446768">
    <property type="component" value="Unassembled WGS sequence"/>
</dbReference>
<keyword evidence="2" id="KW-1185">Reference proteome</keyword>
<reference evidence="1 2" key="1">
    <citation type="submission" date="2019-11" db="EMBL/GenBank/DDBJ databases">
        <title>Novel species isolated from a subtropical stream in China.</title>
        <authorList>
            <person name="Lu H."/>
        </authorList>
    </citation>
    <scope>NUCLEOTIDE SEQUENCE [LARGE SCALE GENOMIC DNA]</scope>
    <source>
        <strain evidence="1 2">FT92W</strain>
    </source>
</reference>
<dbReference type="AlphaFoldDB" id="A0A7X2IRD7"/>
<evidence type="ECO:0000313" key="2">
    <source>
        <dbReference type="Proteomes" id="UP000446768"/>
    </source>
</evidence>
<dbReference type="Pfam" id="PF05936">
    <property type="entry name" value="T6SS_VasE"/>
    <property type="match status" value="1"/>
</dbReference>
<evidence type="ECO:0000313" key="1">
    <source>
        <dbReference type="EMBL" id="MRV74593.1"/>
    </source>
</evidence>
<dbReference type="PANTHER" id="PTHR35566">
    <property type="entry name" value="BLR3599 PROTEIN"/>
    <property type="match status" value="1"/>
</dbReference>
<comment type="caution">
    <text evidence="1">The sequence shown here is derived from an EMBL/GenBank/DDBJ whole genome shotgun (WGS) entry which is preliminary data.</text>
</comment>
<proteinExistence type="predicted"/>
<name>A0A7X2IRD7_9BURK</name>
<dbReference type="EMBL" id="WKJJ01000015">
    <property type="protein sequence ID" value="MRV74593.1"/>
    <property type="molecule type" value="Genomic_DNA"/>
</dbReference>
<dbReference type="RefSeq" id="WP_154378302.1">
    <property type="nucleotide sequence ID" value="NZ_WKJJ01000015.1"/>
</dbReference>
<gene>
    <name evidence="1" type="primary">tssK</name>
    <name evidence="1" type="ORF">GJ700_23060</name>
</gene>